<evidence type="ECO:0000313" key="2">
    <source>
        <dbReference type="Proteomes" id="UP000324832"/>
    </source>
</evidence>
<keyword evidence="2" id="KW-1185">Reference proteome</keyword>
<proteinExistence type="predicted"/>
<dbReference type="AlphaFoldDB" id="A0A5E4R519"/>
<name>A0A5E4R519_9NEOP</name>
<sequence length="44" mass="4743">MVKRLCSKCLAAKQVSVIGVNGVTGVTTGSISPMRRRPKKRKSL</sequence>
<reference evidence="1 2" key="1">
    <citation type="submission" date="2017-07" db="EMBL/GenBank/DDBJ databases">
        <authorList>
            <person name="Talla V."/>
            <person name="Backstrom N."/>
        </authorList>
    </citation>
    <scope>NUCLEOTIDE SEQUENCE [LARGE SCALE GENOMIC DNA]</scope>
</reference>
<accession>A0A5E4R519</accession>
<evidence type="ECO:0000313" key="1">
    <source>
        <dbReference type="EMBL" id="VVD04895.1"/>
    </source>
</evidence>
<gene>
    <name evidence="1" type="ORF">LSINAPIS_LOCUS14555</name>
</gene>
<organism evidence="1 2">
    <name type="scientific">Leptidea sinapis</name>
    <dbReference type="NCBI Taxonomy" id="189913"/>
    <lineage>
        <taxon>Eukaryota</taxon>
        <taxon>Metazoa</taxon>
        <taxon>Ecdysozoa</taxon>
        <taxon>Arthropoda</taxon>
        <taxon>Hexapoda</taxon>
        <taxon>Insecta</taxon>
        <taxon>Pterygota</taxon>
        <taxon>Neoptera</taxon>
        <taxon>Endopterygota</taxon>
        <taxon>Lepidoptera</taxon>
        <taxon>Glossata</taxon>
        <taxon>Ditrysia</taxon>
        <taxon>Papilionoidea</taxon>
        <taxon>Pieridae</taxon>
        <taxon>Dismorphiinae</taxon>
        <taxon>Leptidea</taxon>
    </lineage>
</organism>
<dbReference type="Proteomes" id="UP000324832">
    <property type="component" value="Unassembled WGS sequence"/>
</dbReference>
<protein>
    <submittedName>
        <fullName evidence="1">Uncharacterized protein</fullName>
    </submittedName>
</protein>
<dbReference type="EMBL" id="FZQP02006908">
    <property type="protein sequence ID" value="VVD04895.1"/>
    <property type="molecule type" value="Genomic_DNA"/>
</dbReference>